<dbReference type="InterPro" id="IPR013783">
    <property type="entry name" value="Ig-like_fold"/>
</dbReference>
<dbReference type="NCBIfam" id="TIGR01965">
    <property type="entry name" value="VCBS_repeat"/>
    <property type="match status" value="4"/>
</dbReference>
<dbReference type="Pfam" id="PF13313">
    <property type="entry name" value="DUF4082"/>
    <property type="match status" value="3"/>
</dbReference>
<feature type="domain" description="Dystroglycan-type cadherin-like" evidence="2">
    <location>
        <begin position="1122"/>
        <end position="1223"/>
    </location>
</feature>
<evidence type="ECO:0000256" key="1">
    <source>
        <dbReference type="SAM" id="MobiDB-lite"/>
    </source>
</evidence>
<dbReference type="InterPro" id="IPR014756">
    <property type="entry name" value="Ig_E-set"/>
</dbReference>
<feature type="region of interest" description="Disordered" evidence="1">
    <location>
        <begin position="1839"/>
        <end position="1883"/>
    </location>
</feature>
<organism evidence="3 4">
    <name type="scientific">Rhizobium herbae</name>
    <dbReference type="NCBI Taxonomy" id="508661"/>
    <lineage>
        <taxon>Bacteria</taxon>
        <taxon>Pseudomonadati</taxon>
        <taxon>Pseudomonadota</taxon>
        <taxon>Alphaproteobacteria</taxon>
        <taxon>Hyphomicrobiales</taxon>
        <taxon>Rhizobiaceae</taxon>
        <taxon>Rhizobium/Agrobacterium group</taxon>
        <taxon>Rhizobium</taxon>
    </lineage>
</organism>
<sequence length="2235" mass="228793">MHRKARRWASRSLLVDSWVPQWLTVGGRGRSRKSTSTREVSVQSATSVQAADANKYQALVVGTVASSTLNEHDIGQGVSVIPATDGQANITPPALPQTFATISETAVPSDAVTSPLQSANASSFAPFEQNANAVTVEPASSPNDADAGGAMLQQDVQLSTTRLSADADTGPSGEGTFDTSTSDPSLALSVAPLAIGSRETGDATTPTPISTSPRSVTMEAVAPSSSEIVFAAAATNPIVLENQKPGNPESEWGIDGAGSSNIEGFATDISINRGQTVSFKINTNSSNYRIDIYRLGYYGGMGARKVATIQHTGVQNQPTPLRDNATGLVDAGNWSVSASWAIPADAVSGIYFAKLVRQDGTAGQNHIPFIVRDDSSNSDVLFQTSDETWQAYNPWGGANLYQGNGPGGDSAPGRAYAVSYNRPITTRGGGLASGPQDYIFSVEYPAIRWLEKNGYDVAYMAGVDSDRLGSLIQNHKMFLSVGHDEYWSGQQRTNVEAARDAGVNLCFWSGNEVYWETRFAPSISSGAQAYRTLVCYKETRAGPIDPNNQWTGTYRDPRFVSPTAVGGGRPENALTGTMFQVDSYRSDAITIPYDDANLRFWRDTSVANLQPGQTATLERNYLGYEWDESPDNGFRPAGLIALSSTTLPVNQYLLDYGTTTGSATATHNLTLYRAPSGALVFGAGTVYWAWGLDDNHDLEATPVDPRVKQAMVNLLADMGIQPGTLEAGLTSAVQSTDSTKPVSSITAPNNGTALKVGNAVTISGTASDIGGVIAAVEVSTDGGTTWHRAVGDETWTYSWVAPRAGTFTIKTRAVDDSVNLETPGSGRTVTVTGNNFFPASAIPPTVPDVDSNPIEVGMKFQSSVAGTATGVRYYKSDLNIGTHTGSLWSSTGTRLATVTFTNESGVGWQAASFSNPVAIAAGTTYVVSYHTNYGHYTATGNYFASPVTNGPLTAPTNAGVYSYNSASVFPSSTFNGENYWVDVLFNPTTSSNTAPTAVADTGDATEKGGVANGSGGSPASGNVLTNDTDPDAGDTKTVTAVSFGATAGTLGTPLAGARGSLVLNASGAFTYTVNETNAGVQALRQSTNTLTDAFSYTMRDAAGATSTATLTVTIHGANDAPVLATQTANQTATVGSAFSLVLPANTFTDVDSGDTLTYTAVNAANGAPLPAWLSFNAATRTFSGTPAAGDVGTLGVRVTGTDLGSLAANETFNITVSTTPNAPPTAVADTGDATERGGVANGSGGSPATGNVLTNDTDPDAGDTKTVTAVSFGATAGTLGSALNGTYGSLVLNASGTYTYAVNETNAAVQALRQSTNTLSDAFSYTMRDAAGATATATLTVTIHGANDAPVLAAQTANQNATVGSAFSLVLPANTFTDVDSGETLTYAATAADGSALPAWLSFNAATRTFSGTPTTAGTYGVRVTATDLGGLAANETFNITASTAQTTYSLFSASNTPAQTNLNDGQQLEVGVKFQSNVAGDITGIKFYRSASDTGQNVVDLWTTAGTRLATATFTNTAASGWQTVNFASPVTIAANTTYVASYHTTGFYVATNNFYTSAVTNGPLTALSSAAAGGNGVYRYGGSATTGIFPNATYNAANYWADVVFRPTTSSNTAPTAVADTGDATEKGGVANGSGGSPASGNVLTNDTDPDAGDTKTVTAVSFGATAGTLGTPLAGARGSLVLNASGAFTYTVNETNAGVQALRQSTNTLTDAFSYTMRDAAGATSTATLTVTIHGANDAPVLATQTANQTATVGSAFSLVLPANTFTDVDSGDTLTYTAVNAANGAPLPAWLSFNAATRTFSGTPAAGDVGTLGVRVTGTDLGSLAANETFNITVSTTPNAPPTAVADTGDATERGGVANGSGGSPATGNVLTNDTDPDAGDTKTVTAVSFGATAGTLGSALNGTYGSLVLNASGTYTYAVNETNAAVQALRQSTNTLSDAFSYTMRDAAGATATATLTVTIHGANDAPVLAAQTANQNATVGSAFSLVLPANTFTDVDSGETLTYAATAADGSALPAWLSFNAATRTFSGTPTTAGTYGVRVTATDLGGLAANETFNITASTAQTTYSLFSASNTPAQTNLNDGQQLEVGVKFQSNVAGDITGIKFYRSASDTGQNVVDLWTTAGTRLATATFTNTAASGWQTVNFASPVTIAANTTYVASYHTTGFYVATDGFFTSAVTNGPLTALSSAAAGGNGVYAYGGSATTGLFPTNTYDSANYWADVVFRPQLAG</sequence>
<dbReference type="Gene3D" id="2.60.40.650">
    <property type="match status" value="1"/>
</dbReference>
<dbReference type="EMBL" id="JAEUAO010000003">
    <property type="protein sequence ID" value="MBW9064430.1"/>
    <property type="molecule type" value="Genomic_DNA"/>
</dbReference>
<keyword evidence="4" id="KW-1185">Reference proteome</keyword>
<dbReference type="SUPFAM" id="SSF49313">
    <property type="entry name" value="Cadherin-like"/>
    <property type="match status" value="4"/>
</dbReference>
<dbReference type="InterPro" id="IPR025141">
    <property type="entry name" value="DUF4082"/>
</dbReference>
<comment type="caution">
    <text evidence="3">The sequence shown here is derived from an EMBL/GenBank/DDBJ whole genome shotgun (WGS) entry which is preliminary data.</text>
</comment>
<dbReference type="PANTHER" id="PTHR21559:SF21">
    <property type="entry name" value="DYSTROGLYCAN 1"/>
    <property type="match status" value="1"/>
</dbReference>
<dbReference type="SMART" id="SM00736">
    <property type="entry name" value="CADG"/>
    <property type="match status" value="4"/>
</dbReference>
<feature type="region of interest" description="Disordered" evidence="1">
    <location>
        <begin position="161"/>
        <end position="184"/>
    </location>
</feature>
<dbReference type="InterPro" id="IPR015919">
    <property type="entry name" value="Cadherin-like_sf"/>
</dbReference>
<protein>
    <submittedName>
        <fullName evidence="3">DUF4082 domain-containing protein</fullName>
    </submittedName>
</protein>
<evidence type="ECO:0000313" key="4">
    <source>
        <dbReference type="Proteomes" id="UP000757604"/>
    </source>
</evidence>
<dbReference type="InterPro" id="IPR006644">
    <property type="entry name" value="Cadg"/>
</dbReference>
<accession>A0ABS7HCC3</accession>
<dbReference type="PANTHER" id="PTHR21559">
    <property type="entry name" value="DYSTROGLYCAN-RELATED"/>
    <property type="match status" value="1"/>
</dbReference>
<reference evidence="3 4" key="1">
    <citation type="journal article" date="2021" name="MBio">
        <title>Poor Competitiveness of Bradyrhizobium in Pigeon Pea Root Colonization in Indian Soils.</title>
        <authorList>
            <person name="Chalasani D."/>
            <person name="Basu A."/>
            <person name="Pullabhotla S.V.S.R.N."/>
            <person name="Jorrin B."/>
            <person name="Neal A.L."/>
            <person name="Poole P.S."/>
            <person name="Podile A.R."/>
            <person name="Tkacz A."/>
        </authorList>
    </citation>
    <scope>NUCLEOTIDE SEQUENCE [LARGE SCALE GENOMIC DNA]</scope>
    <source>
        <strain evidence="3 4">HU44</strain>
    </source>
</reference>
<dbReference type="Proteomes" id="UP000757604">
    <property type="component" value="Unassembled WGS sequence"/>
</dbReference>
<dbReference type="InterPro" id="IPR010221">
    <property type="entry name" value="VCBS_dom"/>
</dbReference>
<feature type="domain" description="Dystroglycan-type cadherin-like" evidence="2">
    <location>
        <begin position="1973"/>
        <end position="2071"/>
    </location>
</feature>
<dbReference type="Pfam" id="PF17957">
    <property type="entry name" value="Big_7"/>
    <property type="match status" value="1"/>
</dbReference>
<dbReference type="InterPro" id="IPR046540">
    <property type="entry name" value="DMFA2_C"/>
</dbReference>
<name>A0ABS7HCC3_9HYPH</name>
<dbReference type="SUPFAM" id="SSF81296">
    <property type="entry name" value="E set domains"/>
    <property type="match status" value="1"/>
</dbReference>
<feature type="region of interest" description="Disordered" evidence="1">
    <location>
        <begin position="1217"/>
        <end position="1260"/>
    </location>
</feature>
<feature type="domain" description="Dystroglycan-type cadherin-like" evidence="2">
    <location>
        <begin position="1351"/>
        <end position="1449"/>
    </location>
</feature>
<dbReference type="Pfam" id="PF05345">
    <property type="entry name" value="He_PIG"/>
    <property type="match status" value="4"/>
</dbReference>
<evidence type="ECO:0000313" key="3">
    <source>
        <dbReference type="EMBL" id="MBW9064430.1"/>
    </source>
</evidence>
<feature type="region of interest" description="Disordered" evidence="1">
    <location>
        <begin position="994"/>
        <end position="1033"/>
    </location>
</feature>
<gene>
    <name evidence="3" type="ORF">JNB71_13970</name>
</gene>
<proteinExistence type="predicted"/>
<evidence type="ECO:0000259" key="2">
    <source>
        <dbReference type="SMART" id="SM00736"/>
    </source>
</evidence>
<dbReference type="Pfam" id="PF20254">
    <property type="entry name" value="DMFA2_C"/>
    <property type="match status" value="1"/>
</dbReference>
<dbReference type="Gene3D" id="2.60.40.10">
    <property type="entry name" value="Immunoglobulins"/>
    <property type="match status" value="4"/>
</dbReference>
<dbReference type="Pfam" id="PF17963">
    <property type="entry name" value="Big_9"/>
    <property type="match status" value="4"/>
</dbReference>
<feature type="domain" description="Dystroglycan-type cadherin-like" evidence="2">
    <location>
        <begin position="1744"/>
        <end position="1845"/>
    </location>
</feature>
<feature type="region of interest" description="Disordered" evidence="1">
    <location>
        <begin position="1613"/>
        <end position="1657"/>
    </location>
</feature>